<name>F7VCH8_9PROT</name>
<organism evidence="2 3">
    <name type="scientific">Acetobacter tropicalis NBRC 101654</name>
    <dbReference type="NCBI Taxonomy" id="749388"/>
    <lineage>
        <taxon>Bacteria</taxon>
        <taxon>Pseudomonadati</taxon>
        <taxon>Pseudomonadota</taxon>
        <taxon>Alphaproteobacteria</taxon>
        <taxon>Acetobacterales</taxon>
        <taxon>Acetobacteraceae</taxon>
        <taxon>Acetobacter</taxon>
    </lineage>
</organism>
<evidence type="ECO:0000313" key="2">
    <source>
        <dbReference type="EMBL" id="GAA08073.1"/>
    </source>
</evidence>
<protein>
    <submittedName>
        <fullName evidence="2">Gluconate 2-dehydrogenase gamma chain</fullName>
    </submittedName>
</protein>
<accession>F7VCH8</accession>
<gene>
    <name evidence="2" type="ORF">ATPR_1077</name>
</gene>
<evidence type="ECO:0000313" key="3">
    <source>
        <dbReference type="Proteomes" id="UP000004319"/>
    </source>
</evidence>
<dbReference type="InterPro" id="IPR027056">
    <property type="entry name" value="Gluconate_2DH_su3"/>
</dbReference>
<sequence length="292" mass="31287">MAPLSLPTPDGSPAAYPMTSSKTNAPVPSHVKQQAGGVEHMAHDAAITPSPSSAFTPKRRRVVQGLGTSMAALSLGGLATQTAEAASSEQSPGATTQHQEVGTSTRFFTAAEFAFLTAACERLFPEDDMGPGATMLGVPDFIEGQMNTPWGRGEKWFMSGPHRTGPDNLGYQLPYSPRQIYRIGIAGTQAWVRQQHNAPFESLPPATQDAILTALEHNATQFDALPASAFFEQLRSDTIEGAFADPIHGGNRHMGGWKMMGFPGARADYMDWVDRYETPYPYGPVSISGETG</sequence>
<dbReference type="EMBL" id="BABS01000022">
    <property type="protein sequence ID" value="GAA08073.1"/>
    <property type="molecule type" value="Genomic_DNA"/>
</dbReference>
<reference evidence="2 3" key="1">
    <citation type="journal article" date="2011" name="Biochem. Biophys. Res. Commun.">
        <title>Increased number of Arginine-based salt bridges contributes to the thermotolerance of thermotolerant acetic acid bacteria, Acetobacter tropicalis SKU1100.</title>
        <authorList>
            <person name="Matsutani M."/>
            <person name="Hirakawa H."/>
            <person name="Nishikura M."/>
            <person name="Soemphol W."/>
            <person name="Ali I.A.I."/>
            <person name="Yakushi T."/>
            <person name="Matsushita K."/>
        </authorList>
    </citation>
    <scope>NUCLEOTIDE SEQUENCE [LARGE SCALE GENOMIC DNA]</scope>
    <source>
        <strain evidence="2 3">NBRC 101654</strain>
    </source>
</reference>
<proteinExistence type="predicted"/>
<dbReference type="AlphaFoldDB" id="F7VCH8"/>
<feature type="region of interest" description="Disordered" evidence="1">
    <location>
        <begin position="1"/>
        <end position="40"/>
    </location>
</feature>
<comment type="caution">
    <text evidence="2">The sequence shown here is derived from an EMBL/GenBank/DDBJ whole genome shotgun (WGS) entry which is preliminary data.</text>
</comment>
<evidence type="ECO:0000256" key="1">
    <source>
        <dbReference type="SAM" id="MobiDB-lite"/>
    </source>
</evidence>
<dbReference type="Pfam" id="PF13618">
    <property type="entry name" value="Gluconate_2-dh3"/>
    <property type="match status" value="1"/>
</dbReference>
<dbReference type="Proteomes" id="UP000004319">
    <property type="component" value="Unassembled WGS sequence"/>
</dbReference>